<organism evidence="2 3">
    <name type="scientific">Sphingobacterium yanglingense</name>
    <dbReference type="NCBI Taxonomy" id="1437280"/>
    <lineage>
        <taxon>Bacteria</taxon>
        <taxon>Pseudomonadati</taxon>
        <taxon>Bacteroidota</taxon>
        <taxon>Sphingobacteriia</taxon>
        <taxon>Sphingobacteriales</taxon>
        <taxon>Sphingobacteriaceae</taxon>
        <taxon>Sphingobacterium</taxon>
    </lineage>
</organism>
<keyword evidence="3" id="KW-1185">Reference proteome</keyword>
<dbReference type="OrthoDB" id="709278at2"/>
<evidence type="ECO:0000313" key="2">
    <source>
        <dbReference type="EMBL" id="TDQ75473.1"/>
    </source>
</evidence>
<evidence type="ECO:0000256" key="1">
    <source>
        <dbReference type="SAM" id="Coils"/>
    </source>
</evidence>
<name>A0A4R6WEH5_9SPHI</name>
<dbReference type="Proteomes" id="UP000295292">
    <property type="component" value="Unassembled WGS sequence"/>
</dbReference>
<sequence length="176" mass="19406">MHVKSKIKNIEDLRLEIVRLNQLKKEQEEYLVDQYQLLKHKVEAPARFISNLTSSIPGVDFVKGIFSAFGSGGGAKSGAANQSDWLARALQLGLPLVLNRTFLKNSGWLKKAIVLLASDSAVAQVTQGKVSSLMSKLAKFVRPKKSKKKHKDVAPLDDLEDNGMVNFGIPPDSETY</sequence>
<keyword evidence="1" id="KW-0175">Coiled coil</keyword>
<comment type="caution">
    <text evidence="2">The sequence shown here is derived from an EMBL/GenBank/DDBJ whole genome shotgun (WGS) entry which is preliminary data.</text>
</comment>
<dbReference type="EMBL" id="SNYV01000017">
    <property type="protein sequence ID" value="TDQ75473.1"/>
    <property type="molecule type" value="Genomic_DNA"/>
</dbReference>
<feature type="coiled-coil region" evidence="1">
    <location>
        <begin position="3"/>
        <end position="30"/>
    </location>
</feature>
<gene>
    <name evidence="2" type="ORF">CLV99_4078</name>
</gene>
<proteinExistence type="predicted"/>
<accession>A0A4R6WEH5</accession>
<evidence type="ECO:0000313" key="3">
    <source>
        <dbReference type="Proteomes" id="UP000295292"/>
    </source>
</evidence>
<reference evidence="2 3" key="1">
    <citation type="submission" date="2019-03" db="EMBL/GenBank/DDBJ databases">
        <title>Genomic Encyclopedia of Archaeal and Bacterial Type Strains, Phase II (KMG-II): from individual species to whole genera.</title>
        <authorList>
            <person name="Goeker M."/>
        </authorList>
    </citation>
    <scope>NUCLEOTIDE SEQUENCE [LARGE SCALE GENOMIC DNA]</scope>
    <source>
        <strain evidence="2 3">DSM 28353</strain>
    </source>
</reference>
<dbReference type="AlphaFoldDB" id="A0A4R6WEH5"/>
<protein>
    <submittedName>
        <fullName evidence="2">Uncharacterized protein</fullName>
    </submittedName>
</protein>